<name>A0A0L8AP39_9BACT</name>
<feature type="domain" description="NAD-dependent epimerase/dehydratase" evidence="1">
    <location>
        <begin position="2"/>
        <end position="225"/>
    </location>
</feature>
<gene>
    <name evidence="2" type="ORF">OB69_02800</name>
</gene>
<dbReference type="GO" id="GO:0005737">
    <property type="term" value="C:cytoplasm"/>
    <property type="evidence" value="ECO:0007669"/>
    <property type="project" value="TreeGrafter"/>
</dbReference>
<dbReference type="EMBL" id="JSVA01000004">
    <property type="protein sequence ID" value="KOF03952.1"/>
    <property type="molecule type" value="Genomic_DNA"/>
</dbReference>
<dbReference type="PANTHER" id="PTHR48079">
    <property type="entry name" value="PROTEIN YEEZ"/>
    <property type="match status" value="1"/>
</dbReference>
<evidence type="ECO:0000259" key="1">
    <source>
        <dbReference type="Pfam" id="PF01370"/>
    </source>
</evidence>
<dbReference type="GO" id="GO:0004029">
    <property type="term" value="F:aldehyde dehydrogenase (NAD+) activity"/>
    <property type="evidence" value="ECO:0007669"/>
    <property type="project" value="TreeGrafter"/>
</dbReference>
<dbReference type="Pfam" id="PF01370">
    <property type="entry name" value="Epimerase"/>
    <property type="match status" value="1"/>
</dbReference>
<dbReference type="PANTHER" id="PTHR48079:SF6">
    <property type="entry name" value="NAD(P)-BINDING DOMAIN-CONTAINING PROTEIN-RELATED"/>
    <property type="match status" value="1"/>
</dbReference>
<dbReference type="InterPro" id="IPR036291">
    <property type="entry name" value="NAD(P)-bd_dom_sf"/>
</dbReference>
<dbReference type="OrthoDB" id="596910at2"/>
<sequence>MVFVTGATGLLGSFICRELIKNGQSIRAVKRESSQLTLIEDIADQIEWVNGDMNDTTFLLEALNGVDGVIHGAAIISFDKRDEDRMYKTNVQGTADLVNACLKAGVKNFVQISSVAAIGRKPGQKFIDEKDKWEGTEYDSIYARSKYMQELEVWRGAQEGLNVKIVNPSVVLGPGLWGSGSTSVFKYAYDSKTFHPEGTINFVDVRDVAEICVKLLNSNIQNERFVLNAGTKEFKDFFKEVASRFGKKPPTKPVPYWMLKVAVKLEFIRSRIMRQSALITNDTARLSRMHYHFKNDKVKKALNFEFRPMNETLDWSVRELKSMHNL</sequence>
<protein>
    <recommendedName>
        <fullName evidence="1">NAD-dependent epimerase/dehydratase domain-containing protein</fullName>
    </recommendedName>
</protein>
<dbReference type="Proteomes" id="UP000036908">
    <property type="component" value="Unassembled WGS sequence"/>
</dbReference>
<dbReference type="InterPro" id="IPR051783">
    <property type="entry name" value="NAD(P)-dependent_oxidoreduct"/>
</dbReference>
<dbReference type="SUPFAM" id="SSF51735">
    <property type="entry name" value="NAD(P)-binding Rossmann-fold domains"/>
    <property type="match status" value="1"/>
</dbReference>
<dbReference type="AlphaFoldDB" id="A0A0L8AP39"/>
<dbReference type="PATRIC" id="fig|1566026.4.peg.2329"/>
<proteinExistence type="predicted"/>
<organism evidence="2 3">
    <name type="scientific">Roseivirga seohaensis subsp. aquiponti</name>
    <dbReference type="NCBI Taxonomy" id="1566026"/>
    <lineage>
        <taxon>Bacteria</taxon>
        <taxon>Pseudomonadati</taxon>
        <taxon>Bacteroidota</taxon>
        <taxon>Cytophagia</taxon>
        <taxon>Cytophagales</taxon>
        <taxon>Roseivirgaceae</taxon>
        <taxon>Roseivirga</taxon>
    </lineage>
</organism>
<dbReference type="InterPro" id="IPR001509">
    <property type="entry name" value="Epimerase_deHydtase"/>
</dbReference>
<accession>A0A0L8AP39</accession>
<reference evidence="3" key="1">
    <citation type="submission" date="2014-11" db="EMBL/GenBank/DDBJ databases">
        <title>Genome sequencing of Roseivirga sp. D-25.</title>
        <authorList>
            <person name="Selvaratnam C."/>
            <person name="Thevarajoo S."/>
            <person name="Goh K.M."/>
            <person name="Eee R."/>
            <person name="Chan K.-G."/>
            <person name="Chong C.S."/>
        </authorList>
    </citation>
    <scope>NUCLEOTIDE SEQUENCE [LARGE SCALE GENOMIC DNA]</scope>
    <source>
        <strain evidence="3">D-25</strain>
    </source>
</reference>
<comment type="caution">
    <text evidence="2">The sequence shown here is derived from an EMBL/GenBank/DDBJ whole genome shotgun (WGS) entry which is preliminary data.</text>
</comment>
<dbReference type="Gene3D" id="3.40.50.720">
    <property type="entry name" value="NAD(P)-binding Rossmann-like Domain"/>
    <property type="match status" value="1"/>
</dbReference>
<evidence type="ECO:0000313" key="3">
    <source>
        <dbReference type="Proteomes" id="UP000036908"/>
    </source>
</evidence>
<keyword evidence="3" id="KW-1185">Reference proteome</keyword>
<dbReference type="RefSeq" id="WP_053222171.1">
    <property type="nucleotide sequence ID" value="NZ_JSVA01000004.1"/>
</dbReference>
<evidence type="ECO:0000313" key="2">
    <source>
        <dbReference type="EMBL" id="KOF03952.1"/>
    </source>
</evidence>